<dbReference type="RefSeq" id="WP_173134829.1">
    <property type="nucleotide sequence ID" value="NZ_JABRWJ010000018.1"/>
</dbReference>
<feature type="region of interest" description="Disordered" evidence="1">
    <location>
        <begin position="141"/>
        <end position="163"/>
    </location>
</feature>
<sequence length="365" mass="39381">MLPPNASPDLAALEAAFETPAERALGAANDTGFAAHRGPEPAPFRLTTADGVHLAARWYEPATPVRAVALISAATGVPQRYYRHFAAWLTSRGYAVLSYDYRGIGESRRGALRADPSRMRDWALLDMPAALAEVERRRAAGVALGRPEQPRPPRGADDAQRRPGGTDLLPLLLIGHSFGGNAIGLVDGVERADALLGIAAQSGEWRLWPGYHRLFTHLFFHALLPAAAHLFGRVPGWVMGGSGAGLPKGVALDWARWGRRRGYLFDDPALAAHIEGYRSFAGTAHLWNITDDWTYGPPAAVNALAERFTRARVQRPTLDARALGAGPIGHFGAFRAALGARIWPQWLERIEAATPALRRAGLASA</sequence>
<dbReference type="Gene3D" id="3.40.50.1820">
    <property type="entry name" value="alpha/beta hydrolase"/>
    <property type="match status" value="1"/>
</dbReference>
<keyword evidence="3" id="KW-1185">Reference proteome</keyword>
<dbReference type="Proteomes" id="UP000737171">
    <property type="component" value="Unassembled WGS sequence"/>
</dbReference>
<organism evidence="2 3">
    <name type="scientific">Pseudaquabacterium terrae</name>
    <dbReference type="NCBI Taxonomy" id="2732868"/>
    <lineage>
        <taxon>Bacteria</taxon>
        <taxon>Pseudomonadati</taxon>
        <taxon>Pseudomonadota</taxon>
        <taxon>Betaproteobacteria</taxon>
        <taxon>Burkholderiales</taxon>
        <taxon>Sphaerotilaceae</taxon>
        <taxon>Pseudaquabacterium</taxon>
    </lineage>
</organism>
<proteinExistence type="predicted"/>
<dbReference type="SUPFAM" id="SSF53474">
    <property type="entry name" value="alpha/beta-Hydrolases"/>
    <property type="match status" value="1"/>
</dbReference>
<dbReference type="EMBL" id="JABRWJ010000018">
    <property type="protein sequence ID" value="NRF72154.1"/>
    <property type="molecule type" value="Genomic_DNA"/>
</dbReference>
<evidence type="ECO:0000313" key="3">
    <source>
        <dbReference type="Proteomes" id="UP000737171"/>
    </source>
</evidence>
<dbReference type="InterPro" id="IPR017208">
    <property type="entry name" value="UCP037442_abhydr"/>
</dbReference>
<evidence type="ECO:0008006" key="4">
    <source>
        <dbReference type="Google" id="ProtNLM"/>
    </source>
</evidence>
<name>A0ABX2ETW1_9BURK</name>
<dbReference type="PIRSF" id="PIRSF037442">
    <property type="entry name" value="UCP037442_abhydr"/>
    <property type="match status" value="1"/>
</dbReference>
<evidence type="ECO:0000256" key="1">
    <source>
        <dbReference type="SAM" id="MobiDB-lite"/>
    </source>
</evidence>
<accession>A0ABX2ETW1</accession>
<gene>
    <name evidence="2" type="ORF">HLB44_34735</name>
</gene>
<protein>
    <recommendedName>
        <fullName evidence="4">Serine aminopeptidase S33 domain-containing protein</fullName>
    </recommendedName>
</protein>
<feature type="compositionally biased region" description="Basic and acidic residues" evidence="1">
    <location>
        <begin position="148"/>
        <end position="161"/>
    </location>
</feature>
<reference evidence="2 3" key="1">
    <citation type="submission" date="2020-05" db="EMBL/GenBank/DDBJ databases">
        <title>Aquincola sp. isolate from soil.</title>
        <authorList>
            <person name="Han J."/>
            <person name="Kim D.-U."/>
        </authorList>
    </citation>
    <scope>NUCLEOTIDE SEQUENCE [LARGE SCALE GENOMIC DNA]</scope>
    <source>
        <strain evidence="2 3">S2</strain>
    </source>
</reference>
<evidence type="ECO:0000313" key="2">
    <source>
        <dbReference type="EMBL" id="NRF72154.1"/>
    </source>
</evidence>
<dbReference type="InterPro" id="IPR029058">
    <property type="entry name" value="AB_hydrolase_fold"/>
</dbReference>
<comment type="caution">
    <text evidence="2">The sequence shown here is derived from an EMBL/GenBank/DDBJ whole genome shotgun (WGS) entry which is preliminary data.</text>
</comment>